<evidence type="ECO:0000256" key="1">
    <source>
        <dbReference type="SAM" id="MobiDB-lite"/>
    </source>
</evidence>
<dbReference type="EMBL" id="RFFG01000010">
    <property type="protein sequence ID" value="RMI46125.1"/>
    <property type="molecule type" value="Genomic_DNA"/>
</dbReference>
<feature type="region of interest" description="Disordered" evidence="1">
    <location>
        <begin position="1"/>
        <end position="21"/>
    </location>
</feature>
<keyword evidence="3" id="KW-1185">Reference proteome</keyword>
<gene>
    <name evidence="2" type="ORF">EBO15_07845</name>
</gene>
<sequence length="61" mass="6377">MLTLSAITRTRRPRAANSDADSLLSPEVIAREIVEDLTAALAEFTAIAEALEGPGAQPPST</sequence>
<reference evidence="2 3" key="1">
    <citation type="submission" date="2018-10" db="EMBL/GenBank/DDBJ databases">
        <title>Isolation from soil.</title>
        <authorList>
            <person name="Hu J."/>
        </authorList>
    </citation>
    <scope>NUCLEOTIDE SEQUENCE [LARGE SCALE GENOMIC DNA]</scope>
    <source>
        <strain evidence="2 3">NEAU-Ht49</strain>
    </source>
</reference>
<proteinExistence type="predicted"/>
<comment type="caution">
    <text evidence="2">The sequence shown here is derived from an EMBL/GenBank/DDBJ whole genome shotgun (WGS) entry which is preliminary data.</text>
</comment>
<dbReference type="AlphaFoldDB" id="A0A3M2MBX5"/>
<accession>A0A3M2MBX5</accession>
<evidence type="ECO:0000313" key="2">
    <source>
        <dbReference type="EMBL" id="RMI46125.1"/>
    </source>
</evidence>
<organism evidence="2 3">
    <name type="scientific">Actinomadura harenae</name>
    <dbReference type="NCBI Taxonomy" id="2483351"/>
    <lineage>
        <taxon>Bacteria</taxon>
        <taxon>Bacillati</taxon>
        <taxon>Actinomycetota</taxon>
        <taxon>Actinomycetes</taxon>
        <taxon>Streptosporangiales</taxon>
        <taxon>Thermomonosporaceae</taxon>
        <taxon>Actinomadura</taxon>
    </lineage>
</organism>
<name>A0A3M2MBX5_9ACTN</name>
<dbReference type="Proteomes" id="UP000282674">
    <property type="component" value="Unassembled WGS sequence"/>
</dbReference>
<evidence type="ECO:0000313" key="3">
    <source>
        <dbReference type="Proteomes" id="UP000282674"/>
    </source>
</evidence>
<protein>
    <submittedName>
        <fullName evidence="2">Uncharacterized protein</fullName>
    </submittedName>
</protein>